<keyword evidence="1" id="KW-1133">Transmembrane helix</keyword>
<keyword evidence="1" id="KW-0472">Membrane</keyword>
<feature type="transmembrane region" description="Helical" evidence="1">
    <location>
        <begin position="109"/>
        <end position="130"/>
    </location>
</feature>
<dbReference type="EMBL" id="CP009285">
    <property type="protein sequence ID" value="AIQ61342.1"/>
    <property type="molecule type" value="Genomic_DNA"/>
</dbReference>
<keyword evidence="1" id="KW-0812">Transmembrane</keyword>
<accession>A0A089LKD5</accession>
<dbReference type="Pfam" id="PF04240">
    <property type="entry name" value="Caroten_synth"/>
    <property type="match status" value="1"/>
</dbReference>
<keyword evidence="3" id="KW-1185">Reference proteome</keyword>
<feature type="transmembrane region" description="Helical" evidence="1">
    <location>
        <begin position="220"/>
        <end position="246"/>
    </location>
</feature>
<organism evidence="2 3">
    <name type="scientific">Paenibacillus borealis</name>
    <dbReference type="NCBI Taxonomy" id="160799"/>
    <lineage>
        <taxon>Bacteria</taxon>
        <taxon>Bacillati</taxon>
        <taxon>Bacillota</taxon>
        <taxon>Bacilli</taxon>
        <taxon>Bacillales</taxon>
        <taxon>Paenibacillaceae</taxon>
        <taxon>Paenibacillus</taxon>
    </lineage>
</organism>
<evidence type="ECO:0000313" key="2">
    <source>
        <dbReference type="EMBL" id="AIQ61342.1"/>
    </source>
</evidence>
<feature type="transmembrane region" description="Helical" evidence="1">
    <location>
        <begin position="185"/>
        <end position="208"/>
    </location>
</feature>
<dbReference type="KEGG" id="pbd:PBOR_33890"/>
<evidence type="ECO:0008006" key="4">
    <source>
        <dbReference type="Google" id="ProtNLM"/>
    </source>
</evidence>
<protein>
    <recommendedName>
        <fullName evidence="4">Carotenoid biosynthesis protein</fullName>
    </recommendedName>
</protein>
<dbReference type="AlphaFoldDB" id="A0A089LKD5"/>
<name>A0A089LKD5_PAEBO</name>
<proteinExistence type="predicted"/>
<evidence type="ECO:0000313" key="3">
    <source>
        <dbReference type="Proteomes" id="UP000029518"/>
    </source>
</evidence>
<dbReference type="PANTHER" id="PTHR39419">
    <property type="entry name" value="SLL0814 PROTEIN"/>
    <property type="match status" value="1"/>
</dbReference>
<dbReference type="HOGENOM" id="CLU_070738_1_0_9"/>
<evidence type="ECO:0000256" key="1">
    <source>
        <dbReference type="SAM" id="Phobius"/>
    </source>
</evidence>
<gene>
    <name evidence="2" type="ORF">PBOR_33890</name>
</gene>
<sequence>MIRTLFWIWYAIGALLLIWLGIPESLRFSNGLFLVLYAAYAAHLLSAGQAWPFMSDWSVIEAERRRKHSIWRAAGLIWVGGMAVEWAGVHSGRLFGEYHYSAVLGPLLFGVPVTLGFAWIAVVCNAVLISYDFGQRGLRLRLLRAVQVGFWTVLLDLVLDPVAHARNFWHWEGIGGFYQVPWSNFGGWLIAGAALSMLLPAVPVTCLAARRGTRLYQAMLILFGLVSLTEGLPGCAVIAGAGTALAEGSLRYAGSRQVGKL</sequence>
<dbReference type="Proteomes" id="UP000029518">
    <property type="component" value="Chromosome"/>
</dbReference>
<dbReference type="OrthoDB" id="9811293at2"/>
<feature type="transmembrane region" description="Helical" evidence="1">
    <location>
        <begin position="69"/>
        <end position="89"/>
    </location>
</feature>
<feature type="transmembrane region" description="Helical" evidence="1">
    <location>
        <begin position="5"/>
        <end position="22"/>
    </location>
</feature>
<reference evidence="2" key="1">
    <citation type="submission" date="2014-08" db="EMBL/GenBank/DDBJ databases">
        <title>Comparative genomics of the Paenibacillus odorifer group.</title>
        <authorList>
            <person name="den Bakker H.C."/>
            <person name="Tsai Y.-C.Y.-C."/>
            <person name="Martin N."/>
            <person name="Korlach J."/>
            <person name="Wiedmann M."/>
        </authorList>
    </citation>
    <scope>NUCLEOTIDE SEQUENCE [LARGE SCALE GENOMIC DNA]</scope>
    <source>
        <strain evidence="2">DSM 13188</strain>
    </source>
</reference>
<dbReference type="RefSeq" id="WP_042218138.1">
    <property type="nucleotide sequence ID" value="NZ_CP009285.1"/>
</dbReference>
<feature type="transmembrane region" description="Helical" evidence="1">
    <location>
        <begin position="142"/>
        <end position="165"/>
    </location>
</feature>
<dbReference type="PANTHER" id="PTHR39419:SF1">
    <property type="entry name" value="SLL0814 PROTEIN"/>
    <property type="match status" value="1"/>
</dbReference>
<feature type="transmembrane region" description="Helical" evidence="1">
    <location>
        <begin position="28"/>
        <end position="48"/>
    </location>
</feature>
<dbReference type="InterPro" id="IPR007354">
    <property type="entry name" value="CruF-like"/>
</dbReference>